<proteinExistence type="predicted"/>
<dbReference type="Gene3D" id="3.10.180.10">
    <property type="entry name" value="2,3-Dihydroxybiphenyl 1,2-Dioxygenase, domain 1"/>
    <property type="match status" value="1"/>
</dbReference>
<keyword evidence="3" id="KW-1185">Reference proteome</keyword>
<gene>
    <name evidence="2" type="ORF">EFL26_18210</name>
</gene>
<dbReference type="RefSeq" id="WP_123224566.1">
    <property type="nucleotide sequence ID" value="NZ_RJSF01000044.1"/>
</dbReference>
<dbReference type="AlphaFoldDB" id="A0A3N0GKU1"/>
<evidence type="ECO:0000313" key="2">
    <source>
        <dbReference type="EMBL" id="RNM12806.1"/>
    </source>
</evidence>
<dbReference type="Proteomes" id="UP000279994">
    <property type="component" value="Unassembled WGS sequence"/>
</dbReference>
<sequence length="139" mass="15129">MDWKLEVVIAPVSDVERAREFYVDKLGFRLDTDFAPNKSFRVIQVTPPGSGCSIVFGTGLGGGVAPGSLKGAHLVVEDIEEALALLEEKGVQNSGPVHFLNGVQTPGLEPDRADYGTFVYFDDPDGNSWAIQEIKQHLR</sequence>
<dbReference type="EMBL" id="RJSF01000044">
    <property type="protein sequence ID" value="RNM12806.1"/>
    <property type="molecule type" value="Genomic_DNA"/>
</dbReference>
<dbReference type="SUPFAM" id="SSF54593">
    <property type="entry name" value="Glyoxalase/Bleomycin resistance protein/Dihydroxybiphenyl dioxygenase"/>
    <property type="match status" value="1"/>
</dbReference>
<organism evidence="2 3">
    <name type="scientific">Nocardioides pocheonensis</name>
    <dbReference type="NCBI Taxonomy" id="661485"/>
    <lineage>
        <taxon>Bacteria</taxon>
        <taxon>Bacillati</taxon>
        <taxon>Actinomycetota</taxon>
        <taxon>Actinomycetes</taxon>
        <taxon>Propionibacteriales</taxon>
        <taxon>Nocardioidaceae</taxon>
        <taxon>Nocardioides</taxon>
    </lineage>
</organism>
<dbReference type="PANTHER" id="PTHR36437:SF2">
    <property type="entry name" value="GLYOXALASE_BLEOMYCIN RESISTANCE PROTEIN_DIOXYGENASE"/>
    <property type="match status" value="1"/>
</dbReference>
<comment type="caution">
    <text evidence="2">The sequence shown here is derived from an EMBL/GenBank/DDBJ whole genome shotgun (WGS) entry which is preliminary data.</text>
</comment>
<dbReference type="InterPro" id="IPR029068">
    <property type="entry name" value="Glyas_Bleomycin-R_OHBP_Dase"/>
</dbReference>
<reference evidence="2 3" key="1">
    <citation type="submission" date="2018-11" db="EMBL/GenBank/DDBJ databases">
        <authorList>
            <person name="Li F."/>
        </authorList>
    </citation>
    <scope>NUCLEOTIDE SEQUENCE [LARGE SCALE GENOMIC DNA]</scope>
    <source>
        <strain evidence="2 3">Gsoil 818</strain>
    </source>
</reference>
<dbReference type="Pfam" id="PF00903">
    <property type="entry name" value="Glyoxalase"/>
    <property type="match status" value="1"/>
</dbReference>
<accession>A0A3N0GKU1</accession>
<dbReference type="PANTHER" id="PTHR36437">
    <property type="entry name" value="GLYOXALASE/BLEOMYCIN RESISTANCE PROTEIN/DIOXYGENASE"/>
    <property type="match status" value="1"/>
</dbReference>
<dbReference type="PROSITE" id="PS51819">
    <property type="entry name" value="VOC"/>
    <property type="match status" value="1"/>
</dbReference>
<evidence type="ECO:0000313" key="3">
    <source>
        <dbReference type="Proteomes" id="UP000279994"/>
    </source>
</evidence>
<dbReference type="OrthoDB" id="485032at2"/>
<dbReference type="InterPro" id="IPR037523">
    <property type="entry name" value="VOC_core"/>
</dbReference>
<name>A0A3N0GKU1_9ACTN</name>
<feature type="domain" description="VOC" evidence="1">
    <location>
        <begin position="4"/>
        <end position="134"/>
    </location>
</feature>
<protein>
    <submittedName>
        <fullName evidence="2">VOC family protein</fullName>
    </submittedName>
</protein>
<evidence type="ECO:0000259" key="1">
    <source>
        <dbReference type="PROSITE" id="PS51819"/>
    </source>
</evidence>
<dbReference type="InterPro" id="IPR004360">
    <property type="entry name" value="Glyas_Fos-R_dOase_dom"/>
</dbReference>